<dbReference type="SFLD" id="SFLDG00358">
    <property type="entry name" value="Main_(cytGST)"/>
    <property type="match status" value="1"/>
</dbReference>
<dbReference type="InterPro" id="IPR004046">
    <property type="entry name" value="GST_C"/>
</dbReference>
<accession>A0A382KZJ6</accession>
<sequence>MMKLYFAPNTRAERTAWLLNELGLDYELERYKLGDKAMRSPEFLAINPNGRVPVLDDNDVRITESTAIAQYLVARYGEGRLAPPIDSRDFPVYLQWLHYAEGMLMAPMGNYVVEAILLPPDRRSEVHANRALRLLGNLLKAVDAHLADRDYLAGGFTAADTVTGHACLISEQIGSQLSELHNVTAYLERLKARPALQKVLALRSEI</sequence>
<dbReference type="SUPFAM" id="SSF47616">
    <property type="entry name" value="GST C-terminal domain-like"/>
    <property type="match status" value="1"/>
</dbReference>
<name>A0A382KZJ6_9ZZZZ</name>
<dbReference type="SFLD" id="SFLDS00019">
    <property type="entry name" value="Glutathione_Transferase_(cytos"/>
    <property type="match status" value="1"/>
</dbReference>
<dbReference type="PANTHER" id="PTHR44051:SF8">
    <property type="entry name" value="GLUTATHIONE S-TRANSFERASE GSTA"/>
    <property type="match status" value="1"/>
</dbReference>
<feature type="domain" description="GST C-terminal" evidence="3">
    <location>
        <begin position="86"/>
        <end position="206"/>
    </location>
</feature>
<dbReference type="PROSITE" id="PS50404">
    <property type="entry name" value="GST_NTER"/>
    <property type="match status" value="1"/>
</dbReference>
<dbReference type="InterPro" id="IPR040079">
    <property type="entry name" value="Glutathione_S-Trfase"/>
</dbReference>
<dbReference type="SUPFAM" id="SSF52833">
    <property type="entry name" value="Thioredoxin-like"/>
    <property type="match status" value="1"/>
</dbReference>
<organism evidence="4">
    <name type="scientific">marine metagenome</name>
    <dbReference type="NCBI Taxonomy" id="408172"/>
    <lineage>
        <taxon>unclassified sequences</taxon>
        <taxon>metagenomes</taxon>
        <taxon>ecological metagenomes</taxon>
    </lineage>
</organism>
<protein>
    <recommendedName>
        <fullName evidence="5">GST N-terminal domain-containing protein</fullName>
    </recommendedName>
</protein>
<dbReference type="Pfam" id="PF02798">
    <property type="entry name" value="GST_N"/>
    <property type="match status" value="1"/>
</dbReference>
<dbReference type="Gene3D" id="1.20.1050.10">
    <property type="match status" value="1"/>
</dbReference>
<dbReference type="PROSITE" id="PS50405">
    <property type="entry name" value="GST_CTER"/>
    <property type="match status" value="1"/>
</dbReference>
<evidence type="ECO:0000259" key="3">
    <source>
        <dbReference type="PROSITE" id="PS50405"/>
    </source>
</evidence>
<dbReference type="GO" id="GO:0016740">
    <property type="term" value="F:transferase activity"/>
    <property type="evidence" value="ECO:0007669"/>
    <property type="project" value="UniProtKB-KW"/>
</dbReference>
<dbReference type="CDD" id="cd03046">
    <property type="entry name" value="GST_N_GTT1_like"/>
    <property type="match status" value="1"/>
</dbReference>
<dbReference type="EMBL" id="UINC01083355">
    <property type="protein sequence ID" value="SVC28985.1"/>
    <property type="molecule type" value="Genomic_DNA"/>
</dbReference>
<proteinExistence type="predicted"/>
<dbReference type="Pfam" id="PF00043">
    <property type="entry name" value="GST_C"/>
    <property type="match status" value="1"/>
</dbReference>
<dbReference type="InterPro" id="IPR004045">
    <property type="entry name" value="Glutathione_S-Trfase_N"/>
</dbReference>
<dbReference type="InterPro" id="IPR036282">
    <property type="entry name" value="Glutathione-S-Trfase_C_sf"/>
</dbReference>
<evidence type="ECO:0000259" key="2">
    <source>
        <dbReference type="PROSITE" id="PS50404"/>
    </source>
</evidence>
<gene>
    <name evidence="4" type="ORF">METZ01_LOCUS281839</name>
</gene>
<evidence type="ECO:0000313" key="4">
    <source>
        <dbReference type="EMBL" id="SVC28985.1"/>
    </source>
</evidence>
<dbReference type="SFLD" id="SFLDG01150">
    <property type="entry name" value="Main.1:_Beta-like"/>
    <property type="match status" value="1"/>
</dbReference>
<dbReference type="AlphaFoldDB" id="A0A382KZJ6"/>
<evidence type="ECO:0000256" key="1">
    <source>
        <dbReference type="ARBA" id="ARBA00022679"/>
    </source>
</evidence>
<dbReference type="PANTHER" id="PTHR44051">
    <property type="entry name" value="GLUTATHIONE S-TRANSFERASE-RELATED"/>
    <property type="match status" value="1"/>
</dbReference>
<evidence type="ECO:0008006" key="5">
    <source>
        <dbReference type="Google" id="ProtNLM"/>
    </source>
</evidence>
<reference evidence="4" key="1">
    <citation type="submission" date="2018-05" db="EMBL/GenBank/DDBJ databases">
        <authorList>
            <person name="Lanie J.A."/>
            <person name="Ng W.-L."/>
            <person name="Kazmierczak K.M."/>
            <person name="Andrzejewski T.M."/>
            <person name="Davidsen T.M."/>
            <person name="Wayne K.J."/>
            <person name="Tettelin H."/>
            <person name="Glass J.I."/>
            <person name="Rusch D."/>
            <person name="Podicherti R."/>
            <person name="Tsui H.-C.T."/>
            <person name="Winkler M.E."/>
        </authorList>
    </citation>
    <scope>NUCLEOTIDE SEQUENCE</scope>
</reference>
<feature type="domain" description="GST N-terminal" evidence="2">
    <location>
        <begin position="1"/>
        <end position="80"/>
    </location>
</feature>
<dbReference type="InterPro" id="IPR036249">
    <property type="entry name" value="Thioredoxin-like_sf"/>
</dbReference>
<dbReference type="Gene3D" id="3.40.30.10">
    <property type="entry name" value="Glutaredoxin"/>
    <property type="match status" value="1"/>
</dbReference>
<dbReference type="InterPro" id="IPR010987">
    <property type="entry name" value="Glutathione-S-Trfase_C-like"/>
</dbReference>
<keyword evidence="1" id="KW-0808">Transferase</keyword>
<dbReference type="FunFam" id="3.40.30.10:FF:000039">
    <property type="entry name" value="Glutathione S-transferase domain"/>
    <property type="match status" value="1"/>
</dbReference>